<proteinExistence type="predicted"/>
<dbReference type="SUPFAM" id="SSF47413">
    <property type="entry name" value="lambda repressor-like DNA-binding domains"/>
    <property type="match status" value="1"/>
</dbReference>
<dbReference type="RefSeq" id="WP_103563776.1">
    <property type="nucleotide sequence ID" value="NZ_MTBP01000002.1"/>
</dbReference>
<dbReference type="CDD" id="cd00093">
    <property type="entry name" value="HTH_XRE"/>
    <property type="match status" value="1"/>
</dbReference>
<feature type="domain" description="HTH cro/C1-type" evidence="1">
    <location>
        <begin position="15"/>
        <end position="70"/>
    </location>
</feature>
<keyword evidence="3" id="KW-1185">Reference proteome</keyword>
<evidence type="ECO:0000313" key="3">
    <source>
        <dbReference type="Proteomes" id="UP000242367"/>
    </source>
</evidence>
<evidence type="ECO:0000313" key="2">
    <source>
        <dbReference type="EMBL" id="POM24673.1"/>
    </source>
</evidence>
<organism evidence="2 3">
    <name type="scientific">Actinomadura rubteroloni</name>
    <dbReference type="NCBI Taxonomy" id="1926885"/>
    <lineage>
        <taxon>Bacteria</taxon>
        <taxon>Bacillati</taxon>
        <taxon>Actinomycetota</taxon>
        <taxon>Actinomycetes</taxon>
        <taxon>Streptosporangiales</taxon>
        <taxon>Thermomonosporaceae</taxon>
        <taxon>Actinomadura</taxon>
    </lineage>
</organism>
<dbReference type="Proteomes" id="UP000242367">
    <property type="component" value="Unassembled WGS sequence"/>
</dbReference>
<dbReference type="AlphaFoldDB" id="A0A2P4UI03"/>
<sequence>MSVPAEDAKRAFGARLRGLRKAKGLSGLELAGLTGIPNWKISRIEGGKQGVKSGELAAWCRACGADEQYEDLVIVQSQVHDMWVEWKRELRKGQKLLHENEDALYRQTKLLIVYESKCVPGILQTHGYVFGLFKTAEALYGLPEREARAAADARLPKQSLVTAASAKNGYHFVIEPWVLELVFGDVNVMLEQLTFLSAVTLLPNVSLGIIPPGATRAVPPGEPFYMFDGSMVRSPMWSAGFKTSRPEEIDTFKRAFNLLRGMAVYGAEARELIEQARQKLQTSANL</sequence>
<evidence type="ECO:0000259" key="1">
    <source>
        <dbReference type="SMART" id="SM00530"/>
    </source>
</evidence>
<dbReference type="Pfam" id="PF13560">
    <property type="entry name" value="HTH_31"/>
    <property type="match status" value="1"/>
</dbReference>
<dbReference type="InterPro" id="IPR010982">
    <property type="entry name" value="Lambda_DNA-bd_dom_sf"/>
</dbReference>
<dbReference type="Gene3D" id="1.10.260.40">
    <property type="entry name" value="lambda repressor-like DNA-binding domains"/>
    <property type="match status" value="1"/>
</dbReference>
<dbReference type="InterPro" id="IPR001387">
    <property type="entry name" value="Cro/C1-type_HTH"/>
</dbReference>
<comment type="caution">
    <text evidence="2">The sequence shown here is derived from an EMBL/GenBank/DDBJ whole genome shotgun (WGS) entry which is preliminary data.</text>
</comment>
<protein>
    <submittedName>
        <fullName evidence="2">Helix-turn-helix domain protein</fullName>
    </submittedName>
</protein>
<name>A0A2P4UI03_9ACTN</name>
<dbReference type="GO" id="GO:0003677">
    <property type="term" value="F:DNA binding"/>
    <property type="evidence" value="ECO:0007669"/>
    <property type="project" value="InterPro"/>
</dbReference>
<dbReference type="Pfam" id="PF19054">
    <property type="entry name" value="DUF5753"/>
    <property type="match status" value="1"/>
</dbReference>
<reference evidence="2 3" key="1">
    <citation type="journal article" date="2017" name="Chemistry">
        <title>Isolation, Biosynthesis and Chemical Modifications of Rubterolones A-F: Rare Tropolone Alkaloids from Actinomadura sp. 5-2.</title>
        <authorList>
            <person name="Guo H."/>
            <person name="Benndorf R."/>
            <person name="Leichnitz D."/>
            <person name="Klassen J.L."/>
            <person name="Vollmers J."/>
            <person name="Gorls H."/>
            <person name="Steinacker M."/>
            <person name="Weigel C."/>
            <person name="Dahse H.M."/>
            <person name="Kaster A.K."/>
            <person name="de Beer Z.W."/>
            <person name="Poulsen M."/>
            <person name="Beemelmanns C."/>
        </authorList>
    </citation>
    <scope>NUCLEOTIDE SEQUENCE [LARGE SCALE GENOMIC DNA]</scope>
    <source>
        <strain evidence="2 3">5-2</strain>
    </source>
</reference>
<dbReference type="SMART" id="SM00530">
    <property type="entry name" value="HTH_XRE"/>
    <property type="match status" value="1"/>
</dbReference>
<accession>A0A2P4UI03</accession>
<dbReference type="InterPro" id="IPR043917">
    <property type="entry name" value="DUF5753"/>
</dbReference>
<gene>
    <name evidence="2" type="ORF">BTM25_33070</name>
</gene>
<dbReference type="EMBL" id="MTBP01000002">
    <property type="protein sequence ID" value="POM24673.1"/>
    <property type="molecule type" value="Genomic_DNA"/>
</dbReference>